<dbReference type="EMBL" id="CDMW01000001">
    <property type="protein sequence ID" value="CEL90347.1"/>
    <property type="molecule type" value="Genomic_DNA"/>
</dbReference>
<accession>A0A0B7GKJ9</accession>
<proteinExistence type="predicted"/>
<organism evidence="1 2">
    <name type="scientific">Streptococcus sanguinis</name>
    <dbReference type="NCBI Taxonomy" id="1305"/>
    <lineage>
        <taxon>Bacteria</taxon>
        <taxon>Bacillati</taxon>
        <taxon>Bacillota</taxon>
        <taxon>Bacilli</taxon>
        <taxon>Lactobacillales</taxon>
        <taxon>Streptococcaceae</taxon>
        <taxon>Streptococcus</taxon>
    </lineage>
</organism>
<reference evidence="1 2" key="1">
    <citation type="submission" date="2015-01" db="EMBL/GenBank/DDBJ databases">
        <authorList>
            <person name="Pelicic Vladimir"/>
        </authorList>
    </citation>
    <scope>NUCLEOTIDE SEQUENCE [LARGE SCALE GENOMIC DNA]</scope>
    <source>
        <strain evidence="1 2">2908</strain>
    </source>
</reference>
<dbReference type="Proteomes" id="UP000183504">
    <property type="component" value="Unassembled WGS sequence"/>
</dbReference>
<dbReference type="RefSeq" id="WP_072073977.1">
    <property type="nucleotide sequence ID" value="NZ_CDMW01000001.1"/>
</dbReference>
<evidence type="ECO:0000313" key="1">
    <source>
        <dbReference type="EMBL" id="CEL90347.1"/>
    </source>
</evidence>
<evidence type="ECO:0000313" key="2">
    <source>
        <dbReference type="Proteomes" id="UP000183504"/>
    </source>
</evidence>
<dbReference type="AlphaFoldDB" id="A0A0B7GKJ9"/>
<gene>
    <name evidence="1" type="ORF">SSV_1047</name>
</gene>
<protein>
    <submittedName>
        <fullName evidence="1">Uncharacterized protein</fullName>
    </submittedName>
</protein>
<sequence>MQKVPVESLGLFEQLDRTVVAFLKKKPSPNPDNFYVSISSEDYEKKKEEFEKSGYQAVELPLGMALDNVIQQPSFQNLVIGGLYMVDILVPKEDLMPLKDLVDSFCIMFAAANNRIENIKAYDLMKSKTVYFIGKLFMDNPHQGDEISFEGLNRETAEGSYEAVKCFLTRESAEKYNSKNRPVTAANLEHLKHFWGKSLIVEPHRNYWIEFL</sequence>
<name>A0A0B7GKJ9_STRSA</name>